<feature type="transmembrane region" description="Helical" evidence="7">
    <location>
        <begin position="63"/>
        <end position="83"/>
    </location>
</feature>
<dbReference type="InterPro" id="IPR025505">
    <property type="entry name" value="FHIPEP_CS"/>
</dbReference>
<evidence type="ECO:0000313" key="9">
    <source>
        <dbReference type="Proteomes" id="UP000789833"/>
    </source>
</evidence>
<name>A0ABN8A3M8_9BACI</name>
<keyword evidence="5 7" id="KW-1133">Transmembrane helix</keyword>
<organism evidence="8 9">
    <name type="scientific">Sutcliffiella rhizosphaerae</name>
    <dbReference type="NCBI Taxonomy" id="2880967"/>
    <lineage>
        <taxon>Bacteria</taxon>
        <taxon>Bacillati</taxon>
        <taxon>Bacillota</taxon>
        <taxon>Bacilli</taxon>
        <taxon>Bacillales</taxon>
        <taxon>Bacillaceae</taxon>
        <taxon>Sutcliffiella</taxon>
    </lineage>
</organism>
<feature type="transmembrane region" description="Helical" evidence="7">
    <location>
        <begin position="266"/>
        <end position="285"/>
    </location>
</feature>
<dbReference type="InterPro" id="IPR001712">
    <property type="entry name" value="T3SS_FHIPEP"/>
</dbReference>
<accession>A0ABN8A3M8</accession>
<proteinExistence type="inferred from homology"/>
<dbReference type="Pfam" id="PF00771">
    <property type="entry name" value="FHIPEP"/>
    <property type="match status" value="1"/>
</dbReference>
<evidence type="ECO:0000256" key="2">
    <source>
        <dbReference type="ARBA" id="ARBA00008835"/>
    </source>
</evidence>
<keyword evidence="7" id="KW-1005">Bacterial flagellum biogenesis</keyword>
<keyword evidence="7" id="KW-1006">Bacterial flagellum protein export</keyword>
<dbReference type="InterPro" id="IPR042193">
    <property type="entry name" value="FHIPEP_3"/>
</dbReference>
<dbReference type="EMBL" id="CAKJTJ010000002">
    <property type="protein sequence ID" value="CAG9619695.1"/>
    <property type="molecule type" value="Genomic_DNA"/>
</dbReference>
<protein>
    <recommendedName>
        <fullName evidence="7">Flagellar biosynthesis protein FlhA</fullName>
    </recommendedName>
</protein>
<keyword evidence="4 7" id="KW-0812">Transmembrane</keyword>
<keyword evidence="9" id="KW-1185">Reference proteome</keyword>
<keyword evidence="8" id="KW-0966">Cell projection</keyword>
<gene>
    <name evidence="7 8" type="primary">flhA</name>
    <name evidence="8" type="ORF">BACCIP111883_00463</name>
</gene>
<evidence type="ECO:0000256" key="4">
    <source>
        <dbReference type="ARBA" id="ARBA00022692"/>
    </source>
</evidence>
<dbReference type="PANTHER" id="PTHR30161:SF1">
    <property type="entry name" value="FLAGELLAR BIOSYNTHESIS PROTEIN FLHA-RELATED"/>
    <property type="match status" value="1"/>
</dbReference>
<dbReference type="InterPro" id="IPR042196">
    <property type="entry name" value="FHIPEP_4"/>
</dbReference>
<comment type="function">
    <text evidence="7">Required for formation of the rod structure of the flagellar apparatus. Together with FliI and FliH, may constitute the export apparatus of flagellin.</text>
</comment>
<dbReference type="Gene3D" id="3.40.30.60">
    <property type="entry name" value="FHIPEP family, domain 1"/>
    <property type="match status" value="1"/>
</dbReference>
<dbReference type="NCBIfam" id="TIGR01398">
    <property type="entry name" value="FlhA"/>
    <property type="match status" value="1"/>
</dbReference>
<dbReference type="InterPro" id="IPR006301">
    <property type="entry name" value="FlhA"/>
</dbReference>
<evidence type="ECO:0000256" key="1">
    <source>
        <dbReference type="ARBA" id="ARBA00004651"/>
    </source>
</evidence>
<evidence type="ECO:0000256" key="7">
    <source>
        <dbReference type="RuleBase" id="RU364093"/>
    </source>
</evidence>
<dbReference type="PRINTS" id="PR00949">
    <property type="entry name" value="TYPE3IMAPROT"/>
</dbReference>
<evidence type="ECO:0000256" key="3">
    <source>
        <dbReference type="ARBA" id="ARBA00022475"/>
    </source>
</evidence>
<comment type="caution">
    <text evidence="8">The sequence shown here is derived from an EMBL/GenBank/DDBJ whole genome shotgun (WGS) entry which is preliminary data.</text>
</comment>
<keyword evidence="8" id="KW-0282">Flagellum</keyword>
<evidence type="ECO:0000256" key="5">
    <source>
        <dbReference type="ARBA" id="ARBA00022989"/>
    </source>
</evidence>
<keyword evidence="7" id="KW-0813">Transport</keyword>
<dbReference type="PIRSF" id="PIRSF005419">
    <property type="entry name" value="FlhA"/>
    <property type="match status" value="1"/>
</dbReference>
<sequence length="681" mass="74472">MKIPARDLAVLLSVILIIAMLIIPFSPWMLSILIIINISLALIVLLTTMNIQEPLQFSIFPSLLLLLTLYRLGLSVSTTRSILSEGDAGTVVETFGSFVIGSNIVVGLVIFIILVIIQFIVITKGAERVSEVAARFTLDAMPGKQMSIDADLNAGMISEQVARERREKIAKEADFYGSMDGASKFVKGDAIAGIIIVFVNIIFGIIIGVAQMGLTFAESAQKFTLLTVGDGIVSQIPALLIATATGIVVTRAASDGNIGGDISKQLFAYPQMLYVAGTTVLLLGIVTPIGLLLTGPISALIIGGGYMISKQQKESVFVEEETEEEVTSDEMRSPDSVVNLLSVDPIEFEFGYGLIPLADSKQGGDLLDRIVMIRRQLALEMGLVIPVVRIRDNIQLQPNEYRLKIKGNEVAKGELLLDHYLAMSPGMEEDHIEGIDTIEPSFGLPAKWISEDVKDEAEMSGYTVVDPPSVVSTHITEKMKQHAYELLGRQETKQLVDHLKESTPILVEEVTPSPLSIGDVQKVLAKLLKENVSIRNLPIIFETLADYGKMSADTDLLTEYVRQSLSKQITSQYVVGNESLKVVTLSGKIEKLIADHIQQTEHGNFLSLDPNISMDIVQKVGDQMEQFSIYEQSPILLCSPAVRMYVKQLLERYLPHVAVLSYNELEASIEVQSIGVVNVEG</sequence>
<comment type="similarity">
    <text evidence="2 7">Belongs to the FHIPEP (flagella/HR/invasion proteins export pore) family.</text>
</comment>
<feature type="transmembrane region" description="Helical" evidence="7">
    <location>
        <begin position="232"/>
        <end position="254"/>
    </location>
</feature>
<dbReference type="PANTHER" id="PTHR30161">
    <property type="entry name" value="FLAGELLAR EXPORT PROTEIN, MEMBRANE FLHA SUBUNIT-RELATED"/>
    <property type="match status" value="1"/>
</dbReference>
<feature type="transmembrane region" description="Helical" evidence="7">
    <location>
        <begin position="7"/>
        <end position="26"/>
    </location>
</feature>
<keyword evidence="8" id="KW-0969">Cilium</keyword>
<dbReference type="InterPro" id="IPR042194">
    <property type="entry name" value="FHIPEP_1"/>
</dbReference>
<keyword evidence="6 7" id="KW-0472">Membrane</keyword>
<dbReference type="Gene3D" id="3.40.50.12790">
    <property type="entry name" value="FHIPEP family, domain 4"/>
    <property type="match status" value="1"/>
</dbReference>
<keyword evidence="7" id="KW-0653">Protein transport</keyword>
<dbReference type="Gene3D" id="1.10.8.540">
    <property type="entry name" value="FHIPEP family, domain 3"/>
    <property type="match status" value="1"/>
</dbReference>
<feature type="transmembrane region" description="Helical" evidence="7">
    <location>
        <begin position="190"/>
        <end position="212"/>
    </location>
</feature>
<evidence type="ECO:0000256" key="6">
    <source>
        <dbReference type="ARBA" id="ARBA00023136"/>
    </source>
</evidence>
<dbReference type="Proteomes" id="UP000789833">
    <property type="component" value="Unassembled WGS sequence"/>
</dbReference>
<dbReference type="PROSITE" id="PS00994">
    <property type="entry name" value="FHIPEP"/>
    <property type="match status" value="1"/>
</dbReference>
<keyword evidence="3 7" id="KW-1003">Cell membrane</keyword>
<evidence type="ECO:0000313" key="8">
    <source>
        <dbReference type="EMBL" id="CAG9619695.1"/>
    </source>
</evidence>
<reference evidence="8 9" key="1">
    <citation type="submission" date="2021-10" db="EMBL/GenBank/DDBJ databases">
        <authorList>
            <person name="Criscuolo A."/>
        </authorList>
    </citation>
    <scope>NUCLEOTIDE SEQUENCE [LARGE SCALE GENOMIC DNA]</scope>
    <source>
        <strain evidence="9">CIP 111883</strain>
    </source>
</reference>
<feature type="transmembrane region" description="Helical" evidence="7">
    <location>
        <begin position="32"/>
        <end position="51"/>
    </location>
</feature>
<feature type="transmembrane region" description="Helical" evidence="7">
    <location>
        <begin position="95"/>
        <end position="121"/>
    </location>
</feature>
<comment type="subcellular location">
    <subcellularLocation>
        <location evidence="1 7">Cell membrane</location>
        <topology evidence="1 7">Multi-pass membrane protein</topology>
    </subcellularLocation>
</comment>